<name>A0ABN7NQB8_TIMPD</name>
<evidence type="ECO:0000313" key="2">
    <source>
        <dbReference type="EMBL" id="CAG2057014.1"/>
    </source>
</evidence>
<evidence type="ECO:0000313" key="3">
    <source>
        <dbReference type="Proteomes" id="UP001153148"/>
    </source>
</evidence>
<accession>A0ABN7NQB8</accession>
<dbReference type="PANTHER" id="PTHR21367">
    <property type="entry name" value="ARGININE-TRNA-PROTEIN TRANSFERASE 1"/>
    <property type="match status" value="1"/>
</dbReference>
<feature type="domain" description="N-end rule aminoacyl transferase C-terminal" evidence="1">
    <location>
        <begin position="174"/>
        <end position="313"/>
    </location>
</feature>
<comment type="caution">
    <text evidence="2">The sequence shown here is derived from an EMBL/GenBank/DDBJ whole genome shotgun (WGS) entry which is preliminary data.</text>
</comment>
<sequence>MSTRTNKTQPYIVTKPYHVFTESRRGKEGRGSHREEQEQLGKIGLLLLTERRVMPHFSRFDSASRGGGSQVWRNNESKWVEGRGYCEQVRLVRSNPPSQELEQTYQEAYQVYLKYQMAVHGDSAEKCTLHQYTRFLVKSPLKVNCQPKPATMGWNFLVVLVAVASPEFKRSADESYALFVRYQFHIHQEKDDKWTYPAFEEFLVDSPLAPWQPRDGPPQGYGSFHQQYWLSGRLVAVGVIDILPRCVSSVYFYYDPDLGHLSLGTYASLRELALTQSLYHHAPSLQYYYMGFYIQTCPKMRYKAGYTPSFLLCPETYQWFPVEACRPKLEVNKYCRFNDDLAATDSDSELNINEVLVLRRHVAMPYFLYASKYQLEPEDLREVEQYARLVGMSCARRMLLVRN</sequence>
<proteinExistence type="predicted"/>
<gene>
    <name evidence="2" type="ORF">TPAB3V08_LOCUS3996</name>
</gene>
<protein>
    <recommendedName>
        <fullName evidence="1">N-end rule aminoacyl transferase C-terminal domain-containing protein</fullName>
    </recommendedName>
</protein>
<dbReference type="PANTHER" id="PTHR21367:SF1">
    <property type="entry name" value="ARGINYL-TRNA--PROTEIN TRANSFERASE 1"/>
    <property type="match status" value="1"/>
</dbReference>
<dbReference type="InterPro" id="IPR016181">
    <property type="entry name" value="Acyl_CoA_acyltransferase"/>
</dbReference>
<dbReference type="InterPro" id="IPR007472">
    <property type="entry name" value="N-end_Aminoacyl_Trfase_C"/>
</dbReference>
<dbReference type="Pfam" id="PF04377">
    <property type="entry name" value="ATE_C"/>
    <property type="match status" value="1"/>
</dbReference>
<dbReference type="InterPro" id="IPR030700">
    <property type="entry name" value="N-end_Aminoacyl_Trfase"/>
</dbReference>
<dbReference type="EMBL" id="CAJPIN010004731">
    <property type="protein sequence ID" value="CAG2057014.1"/>
    <property type="molecule type" value="Genomic_DNA"/>
</dbReference>
<dbReference type="SUPFAM" id="SSF55729">
    <property type="entry name" value="Acyl-CoA N-acyltransferases (Nat)"/>
    <property type="match status" value="1"/>
</dbReference>
<evidence type="ECO:0000259" key="1">
    <source>
        <dbReference type="Pfam" id="PF04377"/>
    </source>
</evidence>
<organism evidence="2 3">
    <name type="scientific">Timema podura</name>
    <name type="common">Walking stick</name>
    <dbReference type="NCBI Taxonomy" id="61482"/>
    <lineage>
        <taxon>Eukaryota</taxon>
        <taxon>Metazoa</taxon>
        <taxon>Ecdysozoa</taxon>
        <taxon>Arthropoda</taxon>
        <taxon>Hexapoda</taxon>
        <taxon>Insecta</taxon>
        <taxon>Pterygota</taxon>
        <taxon>Neoptera</taxon>
        <taxon>Polyneoptera</taxon>
        <taxon>Phasmatodea</taxon>
        <taxon>Timematodea</taxon>
        <taxon>Timematoidea</taxon>
        <taxon>Timematidae</taxon>
        <taxon>Timema</taxon>
    </lineage>
</organism>
<reference evidence="2" key="1">
    <citation type="submission" date="2021-03" db="EMBL/GenBank/DDBJ databases">
        <authorList>
            <person name="Tran Van P."/>
        </authorList>
    </citation>
    <scope>NUCLEOTIDE SEQUENCE</scope>
</reference>
<keyword evidence="3" id="KW-1185">Reference proteome</keyword>
<dbReference type="Proteomes" id="UP001153148">
    <property type="component" value="Unassembled WGS sequence"/>
</dbReference>